<dbReference type="AlphaFoldDB" id="A0A9P6ITH1"/>
<feature type="domain" description="C2H2-type" evidence="7">
    <location>
        <begin position="61"/>
        <end position="90"/>
    </location>
</feature>
<organism evidence="8 9">
    <name type="scientific">Mortierella alpina</name>
    <name type="common">Oleaginous fungus</name>
    <name type="synonym">Mortierella renispora</name>
    <dbReference type="NCBI Taxonomy" id="64518"/>
    <lineage>
        <taxon>Eukaryota</taxon>
        <taxon>Fungi</taxon>
        <taxon>Fungi incertae sedis</taxon>
        <taxon>Mucoromycota</taxon>
        <taxon>Mortierellomycotina</taxon>
        <taxon>Mortierellomycetes</taxon>
        <taxon>Mortierellales</taxon>
        <taxon>Mortierellaceae</taxon>
        <taxon>Mortierella</taxon>
    </lineage>
</organism>
<protein>
    <recommendedName>
        <fullName evidence="7">C2H2-type domain-containing protein</fullName>
    </recommendedName>
</protein>
<evidence type="ECO:0000313" key="9">
    <source>
        <dbReference type="Proteomes" id="UP000738359"/>
    </source>
</evidence>
<gene>
    <name evidence="8" type="ORF">BGZ70_003031</name>
</gene>
<reference evidence="8" key="1">
    <citation type="journal article" date="2020" name="Fungal Divers.">
        <title>Resolving the Mortierellaceae phylogeny through synthesis of multi-gene phylogenetics and phylogenomics.</title>
        <authorList>
            <person name="Vandepol N."/>
            <person name="Liber J."/>
            <person name="Desiro A."/>
            <person name="Na H."/>
            <person name="Kennedy M."/>
            <person name="Barry K."/>
            <person name="Grigoriev I.V."/>
            <person name="Miller A.N."/>
            <person name="O'Donnell K."/>
            <person name="Stajich J.E."/>
            <person name="Bonito G."/>
        </authorList>
    </citation>
    <scope>NUCLEOTIDE SEQUENCE</scope>
    <source>
        <strain evidence="8">CK1249</strain>
    </source>
</reference>
<dbReference type="PROSITE" id="PS50157">
    <property type="entry name" value="ZINC_FINGER_C2H2_2"/>
    <property type="match status" value="2"/>
</dbReference>
<evidence type="ECO:0000256" key="6">
    <source>
        <dbReference type="SAM" id="MobiDB-lite"/>
    </source>
</evidence>
<dbReference type="GO" id="GO:0008270">
    <property type="term" value="F:zinc ion binding"/>
    <property type="evidence" value="ECO:0007669"/>
    <property type="project" value="UniProtKB-KW"/>
</dbReference>
<dbReference type="Pfam" id="PF00096">
    <property type="entry name" value="zf-C2H2"/>
    <property type="match status" value="1"/>
</dbReference>
<dbReference type="GO" id="GO:0000981">
    <property type="term" value="F:DNA-binding transcription factor activity, RNA polymerase II-specific"/>
    <property type="evidence" value="ECO:0007669"/>
    <property type="project" value="TreeGrafter"/>
</dbReference>
<proteinExistence type="predicted"/>
<dbReference type="InterPro" id="IPR013087">
    <property type="entry name" value="Znf_C2H2_type"/>
</dbReference>
<evidence type="ECO:0000256" key="5">
    <source>
        <dbReference type="PROSITE-ProRule" id="PRU00042"/>
    </source>
</evidence>
<dbReference type="EMBL" id="JAAAHY010001787">
    <property type="protein sequence ID" value="KAF9946769.1"/>
    <property type="molecule type" value="Genomic_DNA"/>
</dbReference>
<evidence type="ECO:0000313" key="8">
    <source>
        <dbReference type="EMBL" id="KAF9946769.1"/>
    </source>
</evidence>
<dbReference type="InterPro" id="IPR036236">
    <property type="entry name" value="Znf_C2H2_sf"/>
</dbReference>
<evidence type="ECO:0000259" key="7">
    <source>
        <dbReference type="PROSITE" id="PS50157"/>
    </source>
</evidence>
<sequence length="100" mass="11173">MMVNHGGGGREAGLGGGPGRVRGSSVSAKNHCCSVPGCMKRFKRLEHLKRHIKTHTLERPFGCSHPGCNKRFSRSDNLSQHIKTHLRQSMSKSHWKQRAM</sequence>
<keyword evidence="4" id="KW-0862">Zinc</keyword>
<keyword evidence="3 5" id="KW-0863">Zinc-finger</keyword>
<comment type="caution">
    <text evidence="8">The sequence shown here is derived from an EMBL/GenBank/DDBJ whole genome shotgun (WGS) entry which is preliminary data.</text>
</comment>
<feature type="compositionally biased region" description="Gly residues" evidence="6">
    <location>
        <begin position="1"/>
        <end position="20"/>
    </location>
</feature>
<dbReference type="GO" id="GO:0000978">
    <property type="term" value="F:RNA polymerase II cis-regulatory region sequence-specific DNA binding"/>
    <property type="evidence" value="ECO:0007669"/>
    <property type="project" value="TreeGrafter"/>
</dbReference>
<dbReference type="PANTHER" id="PTHR23235:SF120">
    <property type="entry name" value="KRUPPEL-LIKE FACTOR 15"/>
    <property type="match status" value="1"/>
</dbReference>
<dbReference type="SMART" id="SM00355">
    <property type="entry name" value="ZnF_C2H2"/>
    <property type="match status" value="2"/>
</dbReference>
<feature type="region of interest" description="Disordered" evidence="6">
    <location>
        <begin position="1"/>
        <end position="29"/>
    </location>
</feature>
<dbReference type="PANTHER" id="PTHR23235">
    <property type="entry name" value="KRUEPPEL-LIKE TRANSCRIPTION FACTOR"/>
    <property type="match status" value="1"/>
</dbReference>
<dbReference type="FunFam" id="3.30.160.60:FF:000125">
    <property type="entry name" value="Putative zinc finger protein 143"/>
    <property type="match status" value="1"/>
</dbReference>
<keyword evidence="2" id="KW-0677">Repeat</keyword>
<dbReference type="Proteomes" id="UP000738359">
    <property type="component" value="Unassembled WGS sequence"/>
</dbReference>
<evidence type="ECO:0000256" key="1">
    <source>
        <dbReference type="ARBA" id="ARBA00022723"/>
    </source>
</evidence>
<keyword evidence="1" id="KW-0479">Metal-binding</keyword>
<accession>A0A9P6ITH1</accession>
<name>A0A9P6ITH1_MORAP</name>
<feature type="domain" description="C2H2-type" evidence="7">
    <location>
        <begin position="31"/>
        <end position="60"/>
    </location>
</feature>
<dbReference type="PROSITE" id="PS00028">
    <property type="entry name" value="ZINC_FINGER_C2H2_1"/>
    <property type="match status" value="2"/>
</dbReference>
<dbReference type="OrthoDB" id="6365676at2759"/>
<evidence type="ECO:0000256" key="4">
    <source>
        <dbReference type="ARBA" id="ARBA00022833"/>
    </source>
</evidence>
<evidence type="ECO:0000256" key="3">
    <source>
        <dbReference type="ARBA" id="ARBA00022771"/>
    </source>
</evidence>
<keyword evidence="9" id="KW-1185">Reference proteome</keyword>
<dbReference type="Gene3D" id="3.30.160.60">
    <property type="entry name" value="Classic Zinc Finger"/>
    <property type="match status" value="2"/>
</dbReference>
<evidence type="ECO:0000256" key="2">
    <source>
        <dbReference type="ARBA" id="ARBA00022737"/>
    </source>
</evidence>
<dbReference type="SUPFAM" id="SSF57667">
    <property type="entry name" value="beta-beta-alpha zinc fingers"/>
    <property type="match status" value="2"/>
</dbReference>